<evidence type="ECO:0000313" key="2">
    <source>
        <dbReference type="EMBL" id="RSL72858.1"/>
    </source>
</evidence>
<name>A0A428R5Q6_9HYPO</name>
<evidence type="ECO:0000313" key="3">
    <source>
        <dbReference type="Proteomes" id="UP000288168"/>
    </source>
</evidence>
<sequence>MCLSPALAAVATGFTWAVLDVKTWENRFLSGGTAGGTAASPTILQRMETRQASESTRVSPAPNTTTLILQCVVGVLVIPM</sequence>
<dbReference type="EMBL" id="NKCI01000003">
    <property type="protein sequence ID" value="RSL72858.1"/>
    <property type="molecule type" value="Genomic_DNA"/>
</dbReference>
<reference evidence="2 3" key="1">
    <citation type="submission" date="2017-06" db="EMBL/GenBank/DDBJ databases">
        <title>Comparative genomic analysis of Ambrosia Fusariam Clade fungi.</title>
        <authorList>
            <person name="Stajich J.E."/>
            <person name="Carrillo J."/>
            <person name="Kijimoto T."/>
            <person name="Eskalen A."/>
            <person name="O'Donnell K."/>
            <person name="Kasson M."/>
        </authorList>
    </citation>
    <scope>NUCLEOTIDE SEQUENCE [LARGE SCALE GENOMIC DNA]</scope>
    <source>
        <strain evidence="2 3">NRRL62584</strain>
    </source>
</reference>
<feature type="signal peptide" evidence="1">
    <location>
        <begin position="1"/>
        <end position="17"/>
    </location>
</feature>
<dbReference type="Proteomes" id="UP000288168">
    <property type="component" value="Unassembled WGS sequence"/>
</dbReference>
<keyword evidence="3" id="KW-1185">Reference proteome</keyword>
<feature type="chain" id="PRO_5019222543" evidence="1">
    <location>
        <begin position="18"/>
        <end position="80"/>
    </location>
</feature>
<comment type="caution">
    <text evidence="2">The sequence shown here is derived from an EMBL/GenBank/DDBJ whole genome shotgun (WGS) entry which is preliminary data.</text>
</comment>
<organism evidence="2 3">
    <name type="scientific">Fusarium duplospermum</name>
    <dbReference type="NCBI Taxonomy" id="1325734"/>
    <lineage>
        <taxon>Eukaryota</taxon>
        <taxon>Fungi</taxon>
        <taxon>Dikarya</taxon>
        <taxon>Ascomycota</taxon>
        <taxon>Pezizomycotina</taxon>
        <taxon>Sordariomycetes</taxon>
        <taxon>Hypocreomycetidae</taxon>
        <taxon>Hypocreales</taxon>
        <taxon>Nectriaceae</taxon>
        <taxon>Fusarium</taxon>
        <taxon>Fusarium solani species complex</taxon>
    </lineage>
</organism>
<protein>
    <submittedName>
        <fullName evidence="2">Uncharacterized protein</fullName>
    </submittedName>
</protein>
<dbReference type="AlphaFoldDB" id="A0A428R5Q6"/>
<proteinExistence type="predicted"/>
<evidence type="ECO:0000256" key="1">
    <source>
        <dbReference type="SAM" id="SignalP"/>
    </source>
</evidence>
<accession>A0A428R5Q6</accession>
<keyword evidence="1" id="KW-0732">Signal</keyword>
<gene>
    <name evidence="2" type="ORF">CEP54_000579</name>
</gene>